<proteinExistence type="predicted"/>
<protein>
    <submittedName>
        <fullName evidence="3">Uncharacterized protein</fullName>
    </submittedName>
</protein>
<reference evidence="3" key="1">
    <citation type="submission" date="2022-11" db="UniProtKB">
        <authorList>
            <consortium name="WormBaseParasite"/>
        </authorList>
    </citation>
    <scope>IDENTIFICATION</scope>
</reference>
<feature type="compositionally biased region" description="Polar residues" evidence="1">
    <location>
        <begin position="10"/>
        <end position="24"/>
    </location>
</feature>
<name>A0A915ILK7_ROMCU</name>
<accession>A0A915ILK7</accession>
<feature type="region of interest" description="Disordered" evidence="1">
    <location>
        <begin position="1"/>
        <end position="66"/>
    </location>
</feature>
<keyword evidence="2" id="KW-1185">Reference proteome</keyword>
<dbReference type="WBParaSite" id="nRc.2.0.1.t14700-RA">
    <property type="protein sequence ID" value="nRc.2.0.1.t14700-RA"/>
    <property type="gene ID" value="nRc.2.0.1.g14700"/>
</dbReference>
<evidence type="ECO:0000313" key="3">
    <source>
        <dbReference type="WBParaSite" id="nRc.2.0.1.t14700-RA"/>
    </source>
</evidence>
<dbReference type="Proteomes" id="UP000887565">
    <property type="component" value="Unplaced"/>
</dbReference>
<sequence length="129" mass="14265">MVVTEIPGTETASVEMTQCRTDWSPNDGFRTAASKRGTGRRRAVPHGEASEPESASDRQNEPTYGEAYRRSHECIVNVAANANARVNFGQFFDDSDYIEKTAANTAVIFGYLHSHEAVLEKTYNNTGNF</sequence>
<evidence type="ECO:0000313" key="2">
    <source>
        <dbReference type="Proteomes" id="UP000887565"/>
    </source>
</evidence>
<dbReference type="AlphaFoldDB" id="A0A915ILK7"/>
<evidence type="ECO:0000256" key="1">
    <source>
        <dbReference type="SAM" id="MobiDB-lite"/>
    </source>
</evidence>
<organism evidence="2 3">
    <name type="scientific">Romanomermis culicivorax</name>
    <name type="common">Nematode worm</name>
    <dbReference type="NCBI Taxonomy" id="13658"/>
    <lineage>
        <taxon>Eukaryota</taxon>
        <taxon>Metazoa</taxon>
        <taxon>Ecdysozoa</taxon>
        <taxon>Nematoda</taxon>
        <taxon>Enoplea</taxon>
        <taxon>Dorylaimia</taxon>
        <taxon>Mermithida</taxon>
        <taxon>Mermithoidea</taxon>
        <taxon>Mermithidae</taxon>
        <taxon>Romanomermis</taxon>
    </lineage>
</organism>